<sequence>MSGLRCFRQRADFTVHLLEVDYARPLPMGREDVDSNIQVLCYGCHQLKTRTEFGAADAPK</sequence>
<keyword evidence="2" id="KW-0378">Hydrolase</keyword>
<feature type="domain" description="HNH" evidence="1">
    <location>
        <begin position="16"/>
        <end position="50"/>
    </location>
</feature>
<evidence type="ECO:0000313" key="3">
    <source>
        <dbReference type="Proteomes" id="UP000292452"/>
    </source>
</evidence>
<dbReference type="AlphaFoldDB" id="A0A4Q9HVW4"/>
<keyword evidence="2" id="KW-0540">Nuclease</keyword>
<dbReference type="GO" id="GO:0003676">
    <property type="term" value="F:nucleic acid binding"/>
    <property type="evidence" value="ECO:0007669"/>
    <property type="project" value="InterPro"/>
</dbReference>
<evidence type="ECO:0000313" key="2">
    <source>
        <dbReference type="EMBL" id="TBO59334.1"/>
    </source>
</evidence>
<keyword evidence="2" id="KW-0255">Endonuclease</keyword>
<reference evidence="2 3" key="1">
    <citation type="submission" date="2019-02" db="EMBL/GenBank/DDBJ databases">
        <title>Draft Genome Sequence of Streptomyces sp. AM-2504, identified by 16S rRNA comparative analysis as a Streptomyces Kasugaensis strain.</title>
        <authorList>
            <person name="Napolioni V."/>
            <person name="Giuliodori A.M."/>
            <person name="Spurio R."/>
            <person name="Fabbretti A."/>
        </authorList>
    </citation>
    <scope>NUCLEOTIDE SEQUENCE [LARGE SCALE GENOMIC DNA]</scope>
    <source>
        <strain evidence="2 3">AM-2504</strain>
    </source>
</reference>
<organism evidence="2 3">
    <name type="scientific">Streptomyces kasugaensis</name>
    <dbReference type="NCBI Taxonomy" id="1946"/>
    <lineage>
        <taxon>Bacteria</taxon>
        <taxon>Bacillati</taxon>
        <taxon>Actinomycetota</taxon>
        <taxon>Actinomycetes</taxon>
        <taxon>Kitasatosporales</taxon>
        <taxon>Streptomycetaceae</taxon>
        <taxon>Streptomyces</taxon>
    </lineage>
</organism>
<dbReference type="Pfam" id="PF01844">
    <property type="entry name" value="HNH"/>
    <property type="match status" value="1"/>
</dbReference>
<dbReference type="InterPro" id="IPR002711">
    <property type="entry name" value="HNH"/>
</dbReference>
<dbReference type="Gene3D" id="1.10.30.50">
    <property type="match status" value="1"/>
</dbReference>
<dbReference type="GO" id="GO:0008270">
    <property type="term" value="F:zinc ion binding"/>
    <property type="evidence" value="ECO:0007669"/>
    <property type="project" value="InterPro"/>
</dbReference>
<dbReference type="GO" id="GO:0004519">
    <property type="term" value="F:endonuclease activity"/>
    <property type="evidence" value="ECO:0007669"/>
    <property type="project" value="UniProtKB-KW"/>
</dbReference>
<evidence type="ECO:0000259" key="1">
    <source>
        <dbReference type="Pfam" id="PF01844"/>
    </source>
</evidence>
<dbReference type="RefSeq" id="WP_131123278.1">
    <property type="nucleotide sequence ID" value="NZ_SIXH01000086.1"/>
</dbReference>
<protein>
    <submittedName>
        <fullName evidence="2">HNH endonuclease</fullName>
    </submittedName>
</protein>
<dbReference type="EMBL" id="SIXH01000086">
    <property type="protein sequence ID" value="TBO59334.1"/>
    <property type="molecule type" value="Genomic_DNA"/>
</dbReference>
<proteinExistence type="predicted"/>
<dbReference type="Proteomes" id="UP000292452">
    <property type="component" value="Unassembled WGS sequence"/>
</dbReference>
<gene>
    <name evidence="2" type="ORF">EYS09_12720</name>
</gene>
<keyword evidence="3" id="KW-1185">Reference proteome</keyword>
<comment type="caution">
    <text evidence="2">The sequence shown here is derived from an EMBL/GenBank/DDBJ whole genome shotgun (WGS) entry which is preliminary data.</text>
</comment>
<dbReference type="CDD" id="cd00085">
    <property type="entry name" value="HNHc"/>
    <property type="match status" value="1"/>
</dbReference>
<accession>A0A4Q9HVW4</accession>
<name>A0A4Q9HVW4_STRKA</name>
<dbReference type="InterPro" id="IPR003615">
    <property type="entry name" value="HNH_nuc"/>
</dbReference>